<dbReference type="PANTHER" id="PTHR43707:SF1">
    <property type="entry name" value="HISTIDINE--TRNA LIGASE, MITOCHONDRIAL-RELATED"/>
    <property type="match status" value="1"/>
</dbReference>
<dbReference type="GO" id="GO:0016757">
    <property type="term" value="F:glycosyltransferase activity"/>
    <property type="evidence" value="ECO:0007669"/>
    <property type="project" value="UniProtKB-KW"/>
</dbReference>
<sequence>MRQPVRPALANYGLRAGPTAGLPCLRQRLHKADGLTGCRSGGAGRTHAAGRERVQRRVGQDGLIHTEGTDRDTSGQQSAKARAGQMNGHVPFGVADYFWDEASSRQSLLDQLMETFRGWGYGDVIPPMFEFDSTLSAQYDDRLRSGMYRFLDRDGSTLSLRPEFTTSVARLVGARLHDWPMPQRFCYGGSVFRYLEPQAGRQREFWQVGGELIGAPSPTADAEILALTATALKAAGLKGFRQIVGHIRYYRSLLEALALNPQQAQQLQWALERKSEPLLDDFLRDTPLRTGQRQAVETLPQLVGGNVDGILSLAERHIQNRGMHEALQNLRRIVDALLGYDILDSLIIDLTEIRNLGYYTGVSFEAITPGLGTAVASGGRYDDLVGRFGPSQPAVGAALGVDRLLVARQRQDEADAASGRRRPQAALALPHGSPDALAQVQKLRRAGLHIQVDVNNWTVDSAIVYAAETDVRDVLVWEDGFQHHRRDDQGDYVLLGQLEEGRLSGWTAACREELPT</sequence>
<dbReference type="InterPro" id="IPR045864">
    <property type="entry name" value="aa-tRNA-synth_II/BPL/LPL"/>
</dbReference>
<comment type="function">
    <text evidence="7 8">Required for the first step of histidine biosynthesis. May allow the feedback regulation of ATP phosphoribosyltransferase activity by histidine.</text>
</comment>
<evidence type="ECO:0000256" key="7">
    <source>
        <dbReference type="ARBA" id="ARBA00025246"/>
    </source>
</evidence>
<name>A0A6B1D8G9_9CHLR</name>
<comment type="subcellular location">
    <subcellularLocation>
        <location evidence="1 8">Cytoplasm</location>
    </subcellularLocation>
</comment>
<keyword evidence="11" id="KW-0808">Transferase</keyword>
<dbReference type="GO" id="GO:0006427">
    <property type="term" value="P:histidyl-tRNA aminoacylation"/>
    <property type="evidence" value="ECO:0007669"/>
    <property type="project" value="TreeGrafter"/>
</dbReference>
<dbReference type="Pfam" id="PF13393">
    <property type="entry name" value="tRNA-synt_His"/>
    <property type="match status" value="1"/>
</dbReference>
<dbReference type="HAMAP" id="MF_00125">
    <property type="entry name" value="HisZ"/>
    <property type="match status" value="1"/>
</dbReference>
<reference evidence="11" key="1">
    <citation type="submission" date="2019-09" db="EMBL/GenBank/DDBJ databases">
        <title>Characterisation of the sponge microbiome using genome-centric metagenomics.</title>
        <authorList>
            <person name="Engelberts J.P."/>
            <person name="Robbins S.J."/>
            <person name="De Goeij J.M."/>
            <person name="Aranda M."/>
            <person name="Bell S.C."/>
            <person name="Webster N.S."/>
        </authorList>
    </citation>
    <scope>NUCLEOTIDE SEQUENCE</scope>
    <source>
        <strain evidence="11">SB0661_bin_32</strain>
    </source>
</reference>
<comment type="subunit">
    <text evidence="4 8">Heteromultimer composed of HisG and HisZ subunits.</text>
</comment>
<comment type="similarity">
    <text evidence="3 8">Belongs to the class-II aminoacyl-tRNA synthetase family. HisZ subfamily.</text>
</comment>
<evidence type="ECO:0000256" key="4">
    <source>
        <dbReference type="ARBA" id="ARBA00011496"/>
    </source>
</evidence>
<dbReference type="InterPro" id="IPR004517">
    <property type="entry name" value="HisZ"/>
</dbReference>
<keyword evidence="8" id="KW-0368">Histidine biosynthesis</keyword>
<dbReference type="UniPathway" id="UPA00031">
    <property type="reaction ID" value="UER00006"/>
</dbReference>
<dbReference type="NCBIfam" id="TIGR00443">
    <property type="entry name" value="hisZ_biosyn_reg"/>
    <property type="match status" value="1"/>
</dbReference>
<dbReference type="Gene3D" id="3.30.930.10">
    <property type="entry name" value="Bira Bifunctional Protein, Domain 2"/>
    <property type="match status" value="1"/>
</dbReference>
<organism evidence="11">
    <name type="scientific">Caldilineaceae bacterium SB0661_bin_32</name>
    <dbReference type="NCBI Taxonomy" id="2605255"/>
    <lineage>
        <taxon>Bacteria</taxon>
        <taxon>Bacillati</taxon>
        <taxon>Chloroflexota</taxon>
        <taxon>Caldilineae</taxon>
        <taxon>Caldilineales</taxon>
        <taxon>Caldilineaceae</taxon>
    </lineage>
</organism>
<keyword evidence="6 8" id="KW-0963">Cytoplasm</keyword>
<evidence type="ECO:0000256" key="6">
    <source>
        <dbReference type="ARBA" id="ARBA00022490"/>
    </source>
</evidence>
<comment type="pathway">
    <text evidence="2 8">Amino-acid biosynthesis; L-histidine biosynthesis; L-histidine from 5-phospho-alpha-D-ribose 1-diphosphate: step 1/9.</text>
</comment>
<evidence type="ECO:0000256" key="9">
    <source>
        <dbReference type="SAM" id="MobiDB-lite"/>
    </source>
</evidence>
<evidence type="ECO:0000256" key="8">
    <source>
        <dbReference type="HAMAP-Rule" id="MF_00125"/>
    </source>
</evidence>
<evidence type="ECO:0000256" key="2">
    <source>
        <dbReference type="ARBA" id="ARBA00004667"/>
    </source>
</evidence>
<dbReference type="SUPFAM" id="SSF55681">
    <property type="entry name" value="Class II aaRS and biotin synthetases"/>
    <property type="match status" value="1"/>
</dbReference>
<evidence type="ECO:0000256" key="1">
    <source>
        <dbReference type="ARBA" id="ARBA00004496"/>
    </source>
</evidence>
<dbReference type="InterPro" id="IPR006195">
    <property type="entry name" value="aa-tRNA-synth_II"/>
</dbReference>
<keyword evidence="8" id="KW-0028">Amino-acid biosynthesis</keyword>
<dbReference type="EMBL" id="VXMH01000071">
    <property type="protein sequence ID" value="MYC95968.1"/>
    <property type="molecule type" value="Genomic_DNA"/>
</dbReference>
<dbReference type="PROSITE" id="PS50862">
    <property type="entry name" value="AA_TRNA_LIGASE_II"/>
    <property type="match status" value="1"/>
</dbReference>
<feature type="region of interest" description="Disordered" evidence="9">
    <location>
        <begin position="62"/>
        <end position="84"/>
    </location>
</feature>
<protein>
    <recommendedName>
        <fullName evidence="5 8">ATP phosphoribosyltransferase regulatory subunit</fullName>
    </recommendedName>
</protein>
<proteinExistence type="inferred from homology"/>
<gene>
    <name evidence="8 11" type="primary">hisZ</name>
    <name evidence="11" type="ORF">F4X14_13490</name>
</gene>
<dbReference type="AlphaFoldDB" id="A0A6B1D8G9"/>
<evidence type="ECO:0000256" key="3">
    <source>
        <dbReference type="ARBA" id="ARBA00005539"/>
    </source>
</evidence>
<dbReference type="GO" id="GO:0000105">
    <property type="term" value="P:L-histidine biosynthetic process"/>
    <property type="evidence" value="ECO:0007669"/>
    <property type="project" value="UniProtKB-UniRule"/>
</dbReference>
<evidence type="ECO:0000259" key="10">
    <source>
        <dbReference type="PROSITE" id="PS50862"/>
    </source>
</evidence>
<dbReference type="InterPro" id="IPR041715">
    <property type="entry name" value="HisRS-like_core"/>
</dbReference>
<dbReference type="InterPro" id="IPR004516">
    <property type="entry name" value="HisRS/HisZ"/>
</dbReference>
<comment type="caution">
    <text evidence="11">The sequence shown here is derived from an EMBL/GenBank/DDBJ whole genome shotgun (WGS) entry which is preliminary data.</text>
</comment>
<dbReference type="CDD" id="cd00773">
    <property type="entry name" value="HisRS-like_core"/>
    <property type="match status" value="1"/>
</dbReference>
<comment type="miscellaneous">
    <text evidence="8">This function is generally fulfilled by the C-terminal part of HisG, which is missing in some bacteria such as this one.</text>
</comment>
<evidence type="ECO:0000256" key="5">
    <source>
        <dbReference type="ARBA" id="ARBA00020397"/>
    </source>
</evidence>
<dbReference type="GO" id="GO:0004821">
    <property type="term" value="F:histidine-tRNA ligase activity"/>
    <property type="evidence" value="ECO:0007669"/>
    <property type="project" value="TreeGrafter"/>
</dbReference>
<dbReference type="PANTHER" id="PTHR43707">
    <property type="entry name" value="HISTIDYL-TRNA SYNTHETASE"/>
    <property type="match status" value="1"/>
</dbReference>
<accession>A0A6B1D8G9</accession>
<feature type="domain" description="Aminoacyl-transfer RNA synthetases class-II family profile" evidence="10">
    <location>
        <begin position="105"/>
        <end position="423"/>
    </location>
</feature>
<keyword evidence="11" id="KW-0328">Glycosyltransferase</keyword>
<evidence type="ECO:0000313" key="11">
    <source>
        <dbReference type="EMBL" id="MYC95968.1"/>
    </source>
</evidence>
<dbReference type="GO" id="GO:0005737">
    <property type="term" value="C:cytoplasm"/>
    <property type="evidence" value="ECO:0007669"/>
    <property type="project" value="UniProtKB-SubCell"/>
</dbReference>